<accession>A0A246RYV3</accession>
<evidence type="ECO:0000256" key="4">
    <source>
        <dbReference type="ARBA" id="ARBA00022989"/>
    </source>
</evidence>
<sequence length="318" mass="36637">MSLFFVHIPKTAGTSFRQGAEKYFTPERIVYDYGVNSNATSPFVKKSLHGDQPDFWQFKQALDNPAMIVGHVTIARFVSLWGAGNTVTFLREPLQRIASEYAHFVRNMDYQGSFKEFYSGRGMRNRQRRALYGVNLESIGFIGLTERYSESLEMLNDRFATRIPEREDNQGKSRLEDEYEFDEEDLVELRKLNRRDIELYQYALALFDSRYAMFKSNQPWAHACLVEATTEGGSGWAWWADERDAPLEVELWVNGELTSTARAVKFRQELCSVLPPRGGYVGFHLPLKLSPLDKVQCRVAATGQWFPPSPRLIEETKT</sequence>
<protein>
    <recommendedName>
        <fullName evidence="9">Sulfotransferase family protein</fullName>
    </recommendedName>
</protein>
<evidence type="ECO:0000313" key="8">
    <source>
        <dbReference type="Proteomes" id="UP000197334"/>
    </source>
</evidence>
<dbReference type="OrthoDB" id="7981249at2"/>
<dbReference type="GO" id="GO:0016020">
    <property type="term" value="C:membrane"/>
    <property type="evidence" value="ECO:0007669"/>
    <property type="project" value="UniProtKB-SubCell"/>
</dbReference>
<evidence type="ECO:0000256" key="3">
    <source>
        <dbReference type="ARBA" id="ARBA00022692"/>
    </source>
</evidence>
<keyword evidence="4" id="KW-1133">Transmembrane helix</keyword>
<comment type="subcellular location">
    <subcellularLocation>
        <location evidence="1">Membrane</location>
        <topology evidence="1">Single-pass membrane protein</topology>
    </subcellularLocation>
</comment>
<gene>
    <name evidence="7" type="ORF">JI62_16910</name>
</gene>
<evidence type="ECO:0008006" key="9">
    <source>
        <dbReference type="Google" id="ProtNLM"/>
    </source>
</evidence>
<evidence type="ECO:0000256" key="6">
    <source>
        <dbReference type="ARBA" id="ARBA00023180"/>
    </source>
</evidence>
<keyword evidence="5" id="KW-0472">Membrane</keyword>
<dbReference type="EMBL" id="JPUA01000034">
    <property type="protein sequence ID" value="OWV29266.1"/>
    <property type="molecule type" value="Genomic_DNA"/>
</dbReference>
<evidence type="ECO:0000256" key="2">
    <source>
        <dbReference type="ARBA" id="ARBA00022679"/>
    </source>
</evidence>
<keyword evidence="8" id="KW-1185">Reference proteome</keyword>
<evidence type="ECO:0000256" key="1">
    <source>
        <dbReference type="ARBA" id="ARBA00004167"/>
    </source>
</evidence>
<name>A0A246RYV3_9GAMM</name>
<dbReference type="RefSeq" id="WP_088701281.1">
    <property type="nucleotide sequence ID" value="NZ_JPUA01000034.1"/>
</dbReference>
<dbReference type="InterPro" id="IPR027417">
    <property type="entry name" value="P-loop_NTPase"/>
</dbReference>
<organism evidence="7 8">
    <name type="scientific">Halomonas campaniensis</name>
    <dbReference type="NCBI Taxonomy" id="213554"/>
    <lineage>
        <taxon>Bacteria</taxon>
        <taxon>Pseudomonadati</taxon>
        <taxon>Pseudomonadota</taxon>
        <taxon>Gammaproteobacteria</taxon>
        <taxon>Oceanospirillales</taxon>
        <taxon>Halomonadaceae</taxon>
        <taxon>Halomonas</taxon>
    </lineage>
</organism>
<dbReference type="PANTHER" id="PTHR12812">
    <property type="entry name" value="HEPARAN SULFATE 6-O-SULFOTRANSFERASE 3"/>
    <property type="match status" value="1"/>
</dbReference>
<dbReference type="Gene3D" id="3.40.50.300">
    <property type="entry name" value="P-loop containing nucleotide triphosphate hydrolases"/>
    <property type="match status" value="1"/>
</dbReference>
<dbReference type="InterPro" id="IPR010635">
    <property type="entry name" value="Heparan_SO4-6-sulfoTrfase"/>
</dbReference>
<reference evidence="7 8" key="1">
    <citation type="submission" date="2014-08" db="EMBL/GenBank/DDBJ databases">
        <title>Draft genome sequence of a novel L-asparaginase producing marine bacterium, Halomonas campaniensis.</title>
        <authorList>
            <person name="Sundarakrishnan B."/>
            <person name="Moushumi Priya A."/>
            <person name="Raman G."/>
            <person name="Sakthivel N."/>
            <person name="Park S."/>
            <person name="Jayachandran S."/>
        </authorList>
    </citation>
    <scope>NUCLEOTIDE SEQUENCE [LARGE SCALE GENOMIC DNA]</scope>
    <source>
        <strain evidence="7 8">SK03</strain>
    </source>
</reference>
<dbReference type="Proteomes" id="UP000197334">
    <property type="component" value="Unassembled WGS sequence"/>
</dbReference>
<dbReference type="GO" id="GO:0017095">
    <property type="term" value="F:heparan sulfate 6-sulfotransferase activity"/>
    <property type="evidence" value="ECO:0007669"/>
    <property type="project" value="TreeGrafter"/>
</dbReference>
<evidence type="ECO:0000256" key="5">
    <source>
        <dbReference type="ARBA" id="ARBA00023136"/>
    </source>
</evidence>
<comment type="caution">
    <text evidence="7">The sequence shown here is derived from an EMBL/GenBank/DDBJ whole genome shotgun (WGS) entry which is preliminary data.</text>
</comment>
<keyword evidence="2" id="KW-0808">Transferase</keyword>
<dbReference type="PANTHER" id="PTHR12812:SF0">
    <property type="entry name" value="HEPARAN-SULFATE 6-O-SULFOTRANSFERASE"/>
    <property type="match status" value="1"/>
</dbReference>
<proteinExistence type="predicted"/>
<keyword evidence="3" id="KW-0812">Transmembrane</keyword>
<keyword evidence="6" id="KW-0325">Glycoprotein</keyword>
<evidence type="ECO:0000313" key="7">
    <source>
        <dbReference type="EMBL" id="OWV29266.1"/>
    </source>
</evidence>
<dbReference type="AlphaFoldDB" id="A0A246RYV3"/>